<dbReference type="InterPro" id="IPR006553">
    <property type="entry name" value="Leu-rich_rpt_Cys-con_subtyp"/>
</dbReference>
<gene>
    <name evidence="4 5 6 7 8 9 10 11" type="primary">LOC110987806</name>
</gene>
<evidence type="ECO:0000313" key="6">
    <source>
        <dbReference type="RefSeq" id="XP_022106593.1"/>
    </source>
</evidence>
<feature type="compositionally biased region" description="Basic and acidic residues" evidence="1">
    <location>
        <begin position="357"/>
        <end position="366"/>
    </location>
</feature>
<sequence length="1083" mass="120646">MSSVVPLRHMASAVVVRTLLDHNERHSEECKTKAQDLITKLNMNLYTAVSKDLLELFVDSYPGRLPAFLLPVLAPPHLKVLNLKQCCLIEEDSQMEFRYLKKTLQSCSSLQALILDSCNLALPLLLCDVITQNAPQLVSVSVEECRGVSNEFVQKLLRGLPNLSHLNISICPEVTDNVFALTETQGLLEERTGTRDAASWGCNLKSVDLSGNQQLTSTCIRHLTELCGPRLRNLNVAATRMDCTILWFLSGYSLSTAVQLAAEANKANLDKDSSKGETLCQLITEFRLLQERLKNLQEEGSQRHQEIREAEGRKVLEKGDVHDDGDIATMVEDVGVLAAEKQEKMREAGAGCLENFQRIEEEKVTPEDEEDDEEMDEEDQRVQEKELSAHTGEKIQANCDKAWGFERQGFDLKEIALKIQENQGDRSGSLEVQRITSNKTDNENQKGSFEGSQNKKILHVQDGLGGNVGEMTDESVQQQDYGRNGLNLGGTRDAHGPDSEIGHFVKSVIEYSCQRLRHERDSQLCSHSLEQQRLGWNDAAKFEHSKTSPQKAGLLVRGSAQIELEEQCLHCKTLRGSYYEKGERLGDLEDSAGETGLVNEGAKNAILGSMPEDCPSNSVPVQPTDSLYTLTWPKLGNNSECYISDLEAARNQRLSKSSIEYSFNRDSLPTASFPDDACKTRPADSVNENDLKVLQDTCTLATGETLDEKKAAVCPWHRLYTPCLTALDMSIIDFDATLVMTCLKEFFVANTQLRKLTICWKELSDTMLEIIAAGGAELRSLCLVDCSSLTSFGVANLLSKCRNLQQLDLQGVCYIADAALMPVFMQGNTCNLHSLKLSETNISDSTLARIAKYLGEKITTLEISWCEEISDQGLAEIAKHCTALETLTLRQCSMPANTLMSLAWNCTGLVFLNMSGVENLTDGVAQAMMPNLRHLKNLDISWNSDLTDAAISSVLSCCPLIVELYLMGLKRITEKPFMPIISELAKWQRCKKLIKLKMTERTLLQRNGVEQLSSDEEYEDLFSPVRSTCYAPCLRTLELQYCDRVSDDLLAELVAICLGALSIIDYYGMQIKPKLLRWNTPDT</sequence>
<evidence type="ECO:0000313" key="7">
    <source>
        <dbReference type="RefSeq" id="XP_022106594.1"/>
    </source>
</evidence>
<dbReference type="SUPFAM" id="SSF52047">
    <property type="entry name" value="RNI-like"/>
    <property type="match status" value="2"/>
</dbReference>
<evidence type="ECO:0000313" key="5">
    <source>
        <dbReference type="RefSeq" id="XP_022106592.1"/>
    </source>
</evidence>
<evidence type="ECO:0000313" key="9">
    <source>
        <dbReference type="RefSeq" id="XP_022106596.1"/>
    </source>
</evidence>
<evidence type="ECO:0000313" key="8">
    <source>
        <dbReference type="RefSeq" id="XP_022106595.1"/>
    </source>
</evidence>
<evidence type="ECO:0000313" key="11">
    <source>
        <dbReference type="RefSeq" id="XP_022106598.1"/>
    </source>
</evidence>
<protein>
    <submittedName>
        <fullName evidence="4 5">Uncharacterized protein LOC110987806 isoform X1</fullName>
    </submittedName>
</protein>
<name>A0A8B7ZNG0_ACAPL</name>
<dbReference type="RefSeq" id="XP_022106592.1">
    <property type="nucleotide sequence ID" value="XM_022250900.1"/>
</dbReference>
<dbReference type="RefSeq" id="XP_022106598.1">
    <property type="nucleotide sequence ID" value="XM_022250906.1"/>
</dbReference>
<dbReference type="InterPro" id="IPR057207">
    <property type="entry name" value="FBXL15_LRR"/>
</dbReference>
<feature type="region of interest" description="Disordered" evidence="1">
    <location>
        <begin position="422"/>
        <end position="455"/>
    </location>
</feature>
<dbReference type="RefSeq" id="XP_022106593.1">
    <property type="nucleotide sequence ID" value="XM_022250901.1"/>
</dbReference>
<reference evidence="4 5" key="1">
    <citation type="submission" date="2025-04" db="UniProtKB">
        <authorList>
            <consortium name="RefSeq"/>
        </authorList>
    </citation>
    <scope>IDENTIFICATION</scope>
</reference>
<keyword evidence="3" id="KW-1185">Reference proteome</keyword>
<dbReference type="RefSeq" id="XP_022106595.1">
    <property type="nucleotide sequence ID" value="XM_022250903.1"/>
</dbReference>
<feature type="domain" description="F-box/LRR-repeat protein 15-like leucin rich repeat" evidence="2">
    <location>
        <begin position="752"/>
        <end position="881"/>
    </location>
</feature>
<dbReference type="Gene3D" id="3.80.10.10">
    <property type="entry name" value="Ribonuclease Inhibitor"/>
    <property type="match status" value="4"/>
</dbReference>
<dbReference type="SMART" id="SM00367">
    <property type="entry name" value="LRR_CC"/>
    <property type="match status" value="9"/>
</dbReference>
<dbReference type="Proteomes" id="UP000694845">
    <property type="component" value="Unplaced"/>
</dbReference>
<dbReference type="KEGG" id="aplc:110987806"/>
<dbReference type="OrthoDB" id="10257471at2759"/>
<evidence type="ECO:0000313" key="3">
    <source>
        <dbReference type="Proteomes" id="UP000694845"/>
    </source>
</evidence>
<evidence type="ECO:0000313" key="10">
    <source>
        <dbReference type="RefSeq" id="XP_022106597.1"/>
    </source>
</evidence>
<dbReference type="RefSeq" id="XP_022106594.1">
    <property type="nucleotide sequence ID" value="XM_022250902.1"/>
</dbReference>
<dbReference type="RefSeq" id="XP_022106597.1">
    <property type="nucleotide sequence ID" value="XM_022250905.1"/>
</dbReference>
<evidence type="ECO:0000313" key="4">
    <source>
        <dbReference type="RefSeq" id="XP_022106591.1"/>
    </source>
</evidence>
<proteinExistence type="predicted"/>
<accession>A0A8B7ZNG0</accession>
<feature type="compositionally biased region" description="Polar residues" evidence="1">
    <location>
        <begin position="434"/>
        <end position="455"/>
    </location>
</feature>
<feature type="region of interest" description="Disordered" evidence="1">
    <location>
        <begin position="356"/>
        <end position="387"/>
    </location>
</feature>
<dbReference type="GO" id="GO:0031146">
    <property type="term" value="P:SCF-dependent proteasomal ubiquitin-dependent protein catabolic process"/>
    <property type="evidence" value="ECO:0007669"/>
    <property type="project" value="TreeGrafter"/>
</dbReference>
<organism evidence="3 5">
    <name type="scientific">Acanthaster planci</name>
    <name type="common">Crown-of-thorns starfish</name>
    <dbReference type="NCBI Taxonomy" id="133434"/>
    <lineage>
        <taxon>Eukaryota</taxon>
        <taxon>Metazoa</taxon>
        <taxon>Echinodermata</taxon>
        <taxon>Eleutherozoa</taxon>
        <taxon>Asterozoa</taxon>
        <taxon>Asteroidea</taxon>
        <taxon>Valvatacea</taxon>
        <taxon>Valvatida</taxon>
        <taxon>Acanthasteridae</taxon>
        <taxon>Acanthaster</taxon>
    </lineage>
</organism>
<dbReference type="PANTHER" id="PTHR13318">
    <property type="entry name" value="PARTNER OF PAIRED, ISOFORM B-RELATED"/>
    <property type="match status" value="1"/>
</dbReference>
<evidence type="ECO:0000259" key="2">
    <source>
        <dbReference type="Pfam" id="PF25372"/>
    </source>
</evidence>
<dbReference type="PANTHER" id="PTHR13318:SF95">
    <property type="entry name" value="F-BOX PROTEIN YLR352W"/>
    <property type="match status" value="1"/>
</dbReference>
<dbReference type="RefSeq" id="XP_022106596.1">
    <property type="nucleotide sequence ID" value="XM_022250904.1"/>
</dbReference>
<dbReference type="Pfam" id="PF25372">
    <property type="entry name" value="DUF7885"/>
    <property type="match status" value="1"/>
</dbReference>
<dbReference type="GeneID" id="110987806"/>
<evidence type="ECO:0000256" key="1">
    <source>
        <dbReference type="SAM" id="MobiDB-lite"/>
    </source>
</evidence>
<dbReference type="OMA" id="SWCEDLT"/>
<feature type="compositionally biased region" description="Acidic residues" evidence="1">
    <location>
        <begin position="367"/>
        <end position="379"/>
    </location>
</feature>
<dbReference type="InterPro" id="IPR032675">
    <property type="entry name" value="LRR_dom_sf"/>
</dbReference>
<dbReference type="RefSeq" id="XP_022106591.1">
    <property type="nucleotide sequence ID" value="XM_022250899.1"/>
</dbReference>
<dbReference type="AlphaFoldDB" id="A0A8B7ZNG0"/>
<dbReference type="GO" id="GO:0019005">
    <property type="term" value="C:SCF ubiquitin ligase complex"/>
    <property type="evidence" value="ECO:0007669"/>
    <property type="project" value="TreeGrafter"/>
</dbReference>